<dbReference type="OrthoDB" id="445677at2759"/>
<sequence length="294" mass="33635">MTEEHQLPSDSDEDDEDYIPDGADSEPVSEVESEGDAESGPEEENDENQRETKNIKKRGRKKNKVIKSKIRKRRRTRKKITEDKDDEKEEKQQKEESIEKKELTEEEEKKRADSLWADFMKDTAMTPKPKQQNITNKSKERSPSIEKPKAEEKVKITKVFEFAGEEVKVEKEVSIDSAEARISLSSAENSEKTGNSGSLAGRGSGRGRGFKRAGLGGISSVLGQLGKKAKISTLEKSKLDWDNYKKQENLEEEISTHNKGKDGYLERQDFLQRADLRQFEIEKQLRNANRRSTR</sequence>
<evidence type="ECO:0000313" key="6">
    <source>
        <dbReference type="Proteomes" id="UP000005203"/>
    </source>
</evidence>
<dbReference type="GO" id="GO:0000812">
    <property type="term" value="C:Swr1 complex"/>
    <property type="evidence" value="ECO:0007669"/>
    <property type="project" value="TreeGrafter"/>
</dbReference>
<proteinExistence type="predicted"/>
<dbReference type="AlphaFoldDB" id="A0A7M7G076"/>
<dbReference type="KEGG" id="ame:726756"/>
<feature type="compositionally biased region" description="Basic and acidic residues" evidence="3">
    <location>
        <begin position="137"/>
        <end position="151"/>
    </location>
</feature>
<feature type="compositionally biased region" description="Acidic residues" evidence="3">
    <location>
        <begin position="10"/>
        <end position="46"/>
    </location>
</feature>
<keyword evidence="6" id="KW-1185">Reference proteome</keyword>
<feature type="domain" description="BCNT-C" evidence="4">
    <location>
        <begin position="212"/>
        <end position="292"/>
    </location>
</feature>
<evidence type="ECO:0000256" key="2">
    <source>
        <dbReference type="ARBA" id="ARBA00030244"/>
    </source>
</evidence>
<protein>
    <recommendedName>
        <fullName evidence="1">Craniofacial development protein 1</fullName>
    </recommendedName>
    <alternativeName>
        <fullName evidence="2">Bucentaur</fullName>
    </alternativeName>
</protein>
<feature type="compositionally biased region" description="Basic residues" evidence="3">
    <location>
        <begin position="55"/>
        <end position="78"/>
    </location>
</feature>
<accession>A0A7M7G076</accession>
<reference evidence="7" key="2">
    <citation type="submission" date="2025-04" db="UniProtKB">
        <authorList>
            <consortium name="RefSeq"/>
        </authorList>
    </citation>
    <scope>IDENTIFICATION</scope>
    <source>
        <strain evidence="7">DH4</strain>
        <tissue evidence="7">Whole body</tissue>
    </source>
</reference>
<dbReference type="PANTHER" id="PTHR48407:SF1">
    <property type="entry name" value="CRANIOFACIAL DEVELOPMENT PROTEIN 1"/>
    <property type="match status" value="1"/>
</dbReference>
<evidence type="ECO:0000313" key="5">
    <source>
        <dbReference type="EnsemblMetazoa" id="XP_001122476"/>
    </source>
</evidence>
<dbReference type="EnsemblMetazoa" id="XM_001122476">
    <property type="protein sequence ID" value="XP_001122476"/>
    <property type="gene ID" value="LOC726756"/>
</dbReference>
<dbReference type="Proteomes" id="UP000005203">
    <property type="component" value="Linkage group LG1"/>
</dbReference>
<evidence type="ECO:0000259" key="4">
    <source>
        <dbReference type="PROSITE" id="PS51279"/>
    </source>
</evidence>
<evidence type="ECO:0000313" key="7">
    <source>
        <dbReference type="RefSeq" id="XP_001122476.1"/>
    </source>
</evidence>
<evidence type="ECO:0000256" key="3">
    <source>
        <dbReference type="SAM" id="MobiDB-lite"/>
    </source>
</evidence>
<reference evidence="6" key="3">
    <citation type="submission" date="2025-05" db="UniProtKB">
        <authorList>
            <consortium name="RefSeq"/>
        </authorList>
    </citation>
    <scope>NUCLEOTIDE SEQUENCE [LARGE SCALE GENOMIC DNA]</scope>
    <source>
        <strain evidence="6">DH4</strain>
    </source>
</reference>
<name>A0A7M7G076_APIME</name>
<gene>
    <name evidence="5" type="primary">726756</name>
    <name evidence="7" type="synonym">LOC726756</name>
</gene>
<dbReference type="InterPro" id="IPR011421">
    <property type="entry name" value="BCNT-C"/>
</dbReference>
<feature type="compositionally biased region" description="Basic and acidic residues" evidence="3">
    <location>
        <begin position="89"/>
        <end position="113"/>
    </location>
</feature>
<dbReference type="Pfam" id="PF07572">
    <property type="entry name" value="BCNT"/>
    <property type="match status" value="1"/>
</dbReference>
<feature type="region of interest" description="Disordered" evidence="3">
    <location>
        <begin position="182"/>
        <end position="213"/>
    </location>
</feature>
<accession>A0A8B6XDC9</accession>
<reference evidence="5" key="1">
    <citation type="submission" date="2021-01" db="UniProtKB">
        <authorList>
            <consortium name="EnsemblMetazoa"/>
        </authorList>
    </citation>
    <scope>IDENTIFICATION</scope>
    <source>
        <strain evidence="5">DH4</strain>
    </source>
</reference>
<organism evidence="5">
    <name type="scientific">Apis mellifera</name>
    <name type="common">Honeybee</name>
    <dbReference type="NCBI Taxonomy" id="7460"/>
    <lineage>
        <taxon>Eukaryota</taxon>
        <taxon>Metazoa</taxon>
        <taxon>Ecdysozoa</taxon>
        <taxon>Arthropoda</taxon>
        <taxon>Hexapoda</taxon>
        <taxon>Insecta</taxon>
        <taxon>Pterygota</taxon>
        <taxon>Neoptera</taxon>
        <taxon>Endopterygota</taxon>
        <taxon>Hymenoptera</taxon>
        <taxon>Apocrita</taxon>
        <taxon>Aculeata</taxon>
        <taxon>Apoidea</taxon>
        <taxon>Anthophila</taxon>
        <taxon>Apidae</taxon>
        <taxon>Apis</taxon>
    </lineage>
</organism>
<dbReference type="OMA" id="LDWAAYV"/>
<dbReference type="PROSITE" id="PS51279">
    <property type="entry name" value="BCNT_C"/>
    <property type="match status" value="1"/>
</dbReference>
<feature type="region of interest" description="Disordered" evidence="3">
    <location>
        <begin position="1"/>
        <end position="151"/>
    </location>
</feature>
<dbReference type="InterPro" id="IPR027124">
    <property type="entry name" value="Swc5/CFDP1/2"/>
</dbReference>
<dbReference type="PANTHER" id="PTHR48407">
    <property type="entry name" value="CRANIOFACIAL DEVELOPMENT PROTEIN 1"/>
    <property type="match status" value="1"/>
</dbReference>
<dbReference type="RefSeq" id="XP_001122476.1">
    <property type="nucleotide sequence ID" value="XM_001122476.5"/>
</dbReference>
<evidence type="ECO:0000256" key="1">
    <source>
        <dbReference type="ARBA" id="ARBA00019033"/>
    </source>
</evidence>